<accession>A0A8S0FYE9</accession>
<proteinExistence type="predicted"/>
<name>A0A8S0FYE9_ECOLX</name>
<reference evidence="1 2" key="1">
    <citation type="submission" date="2020-01" db="EMBL/GenBank/DDBJ databases">
        <title>Dynamics of blaIMP-6 dissemination in carbapenem resistant Enterobacteriacea isolated from regional surveillance in Osaka, Japan.</title>
        <authorList>
            <person name="Abe R."/>
            <person name="Akeda Y."/>
            <person name="Sugawara Y."/>
            <person name="Yamamoto N."/>
            <person name="Tomono K."/>
            <person name="Takeuchi D."/>
            <person name="Kawahara R."/>
            <person name="Hamada S."/>
        </authorList>
    </citation>
    <scope>NUCLEOTIDE SEQUENCE [LARGE SCALE GENOMIC DNA]</scope>
    <source>
        <strain evidence="1 2">E300</strain>
    </source>
</reference>
<dbReference type="AlphaFoldDB" id="A0A8S0FYE9"/>
<dbReference type="Proteomes" id="UP000467488">
    <property type="component" value="Chromosome"/>
</dbReference>
<gene>
    <name evidence="1" type="ORF">EIMP300_64530</name>
</gene>
<evidence type="ECO:0000313" key="2">
    <source>
        <dbReference type="Proteomes" id="UP000467488"/>
    </source>
</evidence>
<protein>
    <submittedName>
        <fullName evidence="1">Uncharacterized protein</fullName>
    </submittedName>
</protein>
<dbReference type="EMBL" id="AP022360">
    <property type="protein sequence ID" value="BBU85053.1"/>
    <property type="molecule type" value="Genomic_DNA"/>
</dbReference>
<sequence length="106" mass="11584">MNTNNTQNTLMDSPEALGHALCNLLPEMVQGFRVVTPSGEICVPAQETHPFVLTMEVMLMQQIRRLQNQSAALRPVVAPQPVNTVVKTCDGETLCDLARKIAARIG</sequence>
<organism evidence="1 2">
    <name type="scientific">Escherichia coli</name>
    <dbReference type="NCBI Taxonomy" id="562"/>
    <lineage>
        <taxon>Bacteria</taxon>
        <taxon>Pseudomonadati</taxon>
        <taxon>Pseudomonadota</taxon>
        <taxon>Gammaproteobacteria</taxon>
        <taxon>Enterobacterales</taxon>
        <taxon>Enterobacteriaceae</taxon>
        <taxon>Escherichia</taxon>
    </lineage>
</organism>
<evidence type="ECO:0000313" key="1">
    <source>
        <dbReference type="EMBL" id="BBU85053.1"/>
    </source>
</evidence>